<evidence type="ECO:0000313" key="2">
    <source>
        <dbReference type="EMBL" id="CAH1244598.1"/>
    </source>
</evidence>
<name>A0A8J9YZ78_BRALA</name>
<evidence type="ECO:0000259" key="1">
    <source>
        <dbReference type="PROSITE" id="PS50127"/>
    </source>
</evidence>
<gene>
    <name evidence="2" type="primary">UBE2D1</name>
    <name evidence="2" type="ORF">BLAG_LOCUS7196</name>
</gene>
<sequence length="153" mass="17202">MEKQFASRVQKILAGLRKAPPLGIQVSLPSDDLHAWEAVIPGPEDSLYKGGKFKIQILLPENYPLTPPIVRFVTPIYHLNVSQSSGQVCLRFLAEDEWVAGGTIEQVLNALFSLLIRPEEDNAFDHDVMNEYHHLKFLYDEKACESATKATPK</sequence>
<dbReference type="OrthoDB" id="269518at2759"/>
<evidence type="ECO:0000313" key="3">
    <source>
        <dbReference type="Proteomes" id="UP000838412"/>
    </source>
</evidence>
<dbReference type="InterPro" id="IPR016135">
    <property type="entry name" value="UBQ-conjugating_enzyme/RWD"/>
</dbReference>
<dbReference type="InterPro" id="IPR050113">
    <property type="entry name" value="Ub_conjugating_enzyme"/>
</dbReference>
<dbReference type="EMBL" id="OV696699">
    <property type="protein sequence ID" value="CAH1244598.1"/>
    <property type="molecule type" value="Genomic_DNA"/>
</dbReference>
<dbReference type="SUPFAM" id="SSF54495">
    <property type="entry name" value="UBC-like"/>
    <property type="match status" value="1"/>
</dbReference>
<dbReference type="CDD" id="cd00195">
    <property type="entry name" value="UBCc_UEV"/>
    <property type="match status" value="1"/>
</dbReference>
<dbReference type="AlphaFoldDB" id="A0A8J9YZ78"/>
<protein>
    <submittedName>
        <fullName evidence="2">UBE2D1 protein</fullName>
    </submittedName>
</protein>
<accession>A0A8J9YZ78</accession>
<proteinExistence type="predicted"/>
<dbReference type="Gene3D" id="3.10.110.10">
    <property type="entry name" value="Ubiquitin Conjugating Enzyme"/>
    <property type="match status" value="1"/>
</dbReference>
<feature type="domain" description="UBC core" evidence="1">
    <location>
        <begin position="4"/>
        <end position="152"/>
    </location>
</feature>
<organism evidence="2 3">
    <name type="scientific">Branchiostoma lanceolatum</name>
    <name type="common">Common lancelet</name>
    <name type="synonym">Amphioxus lanceolatum</name>
    <dbReference type="NCBI Taxonomy" id="7740"/>
    <lineage>
        <taxon>Eukaryota</taxon>
        <taxon>Metazoa</taxon>
        <taxon>Chordata</taxon>
        <taxon>Cephalochordata</taxon>
        <taxon>Leptocardii</taxon>
        <taxon>Amphioxiformes</taxon>
        <taxon>Branchiostomatidae</taxon>
        <taxon>Branchiostoma</taxon>
    </lineage>
</organism>
<dbReference type="Pfam" id="PF00179">
    <property type="entry name" value="UQ_con"/>
    <property type="match status" value="1"/>
</dbReference>
<dbReference type="SMART" id="SM00212">
    <property type="entry name" value="UBCc"/>
    <property type="match status" value="1"/>
</dbReference>
<dbReference type="PANTHER" id="PTHR24067">
    <property type="entry name" value="UBIQUITIN-CONJUGATING ENZYME E2"/>
    <property type="match status" value="1"/>
</dbReference>
<dbReference type="Proteomes" id="UP000838412">
    <property type="component" value="Chromosome 14"/>
</dbReference>
<dbReference type="InterPro" id="IPR000608">
    <property type="entry name" value="UBC"/>
</dbReference>
<keyword evidence="3" id="KW-1185">Reference proteome</keyword>
<dbReference type="PROSITE" id="PS50127">
    <property type="entry name" value="UBC_2"/>
    <property type="match status" value="1"/>
</dbReference>
<reference evidence="2" key="1">
    <citation type="submission" date="2022-01" db="EMBL/GenBank/DDBJ databases">
        <authorList>
            <person name="Braso-Vives M."/>
        </authorList>
    </citation>
    <scope>NUCLEOTIDE SEQUENCE</scope>
</reference>